<evidence type="ECO:0000313" key="3">
    <source>
        <dbReference type="Proteomes" id="UP001139089"/>
    </source>
</evidence>
<evidence type="ECO:0000313" key="2">
    <source>
        <dbReference type="EMBL" id="MCD7109218.1"/>
    </source>
</evidence>
<dbReference type="PANTHER" id="PTHR36110">
    <property type="entry name" value="RING-CLEAVING DIOXYGENASE MHQE-RELATED"/>
    <property type="match status" value="1"/>
</dbReference>
<accession>A0A9X1NTV1</accession>
<dbReference type="PANTHER" id="PTHR36110:SF2">
    <property type="entry name" value="RING-CLEAVING DIOXYGENASE MHQE-RELATED"/>
    <property type="match status" value="1"/>
</dbReference>
<name>A0A9X1NTV1_9HYPH</name>
<reference evidence="2" key="1">
    <citation type="submission" date="2021-12" db="EMBL/GenBank/DDBJ databases">
        <authorList>
            <person name="Li Y."/>
        </authorList>
    </citation>
    <scope>NUCLEOTIDE SEQUENCE</scope>
    <source>
        <strain evidence="2">DKSPLA3</strain>
    </source>
</reference>
<dbReference type="AlphaFoldDB" id="A0A9X1NTV1"/>
<comment type="caution">
    <text evidence="2">The sequence shown here is derived from an EMBL/GenBank/DDBJ whole genome shotgun (WGS) entry which is preliminary data.</text>
</comment>
<dbReference type="SUPFAM" id="SSF54593">
    <property type="entry name" value="Glyoxalase/Bleomycin resistance protein/Dihydroxybiphenyl dioxygenase"/>
    <property type="match status" value="1"/>
</dbReference>
<proteinExistence type="predicted"/>
<organism evidence="2 3">
    <name type="scientific">Rhizobium quercicola</name>
    <dbReference type="NCBI Taxonomy" id="2901226"/>
    <lineage>
        <taxon>Bacteria</taxon>
        <taxon>Pseudomonadati</taxon>
        <taxon>Pseudomonadota</taxon>
        <taxon>Alphaproteobacteria</taxon>
        <taxon>Hyphomicrobiales</taxon>
        <taxon>Rhizobiaceae</taxon>
        <taxon>Rhizobium/Agrobacterium group</taxon>
        <taxon>Rhizobium</taxon>
    </lineage>
</organism>
<dbReference type="InterPro" id="IPR004360">
    <property type="entry name" value="Glyas_Fos-R_dOase_dom"/>
</dbReference>
<dbReference type="PROSITE" id="PS51819">
    <property type="entry name" value="VOC"/>
    <property type="match status" value="2"/>
</dbReference>
<sequence>MTAVSTGSGLETPRGTSGLHHITLITRKVQANVDFYAGFLGLRLVKRTAGFEDAAQLHLFYGDRIGAPGSLVSFLVWEDGGPGRVGEGQPSEIAFAIAPGSIGFWLQRALRDLVPVSGPAPEFGEPVLRLKDPDGVIVKLVGTTDLAGVEPAYAAGIPPEDAIRALRGATILTSRPVDTAAFLERHTGFRSAERTETIERLRSDAGDVIDVRDATGFWTSAPGTGTIDHIAVRAPDRAAVKALRDRLGAEDAGPTPAHDRTYFFSLYVREPGGSLIEVATDGPGMAIDEDESALGTRLFVPGQGADGPDEEMTVLLPQFGLPGEERFAARDLPFIHRLHQAAEPDGTTLFLLHGSGGNELSLLPLARKAAPNALLVALRGRSLEEGAPRFYRRLGATTFDQADIASEAEALAAFVAGAASGYGIDLAHASFLGYSNGANLIAATLFLQPGLIRRAALLRSMMPLETIPPADLSGTEVLIVSGADDSFDAYRPAQVAALADAGAETTVVTLSAGHELSPQDAGTIAGWLRVLSA</sequence>
<keyword evidence="3" id="KW-1185">Reference proteome</keyword>
<evidence type="ECO:0000259" key="1">
    <source>
        <dbReference type="PROSITE" id="PS51819"/>
    </source>
</evidence>
<dbReference type="SUPFAM" id="SSF53474">
    <property type="entry name" value="alpha/beta-Hydrolases"/>
    <property type="match status" value="1"/>
</dbReference>
<feature type="domain" description="VOC" evidence="1">
    <location>
        <begin position="18"/>
        <end position="143"/>
    </location>
</feature>
<dbReference type="Gene3D" id="3.10.180.10">
    <property type="entry name" value="2,3-Dihydroxybiphenyl 1,2-Dioxygenase, domain 1"/>
    <property type="match status" value="2"/>
</dbReference>
<dbReference type="Pfam" id="PF00903">
    <property type="entry name" value="Glyoxalase"/>
    <property type="match status" value="1"/>
</dbReference>
<dbReference type="Gene3D" id="3.40.50.1820">
    <property type="entry name" value="alpha/beta hydrolase"/>
    <property type="match status" value="1"/>
</dbReference>
<dbReference type="InterPro" id="IPR029068">
    <property type="entry name" value="Glyas_Bleomycin-R_OHBP_Dase"/>
</dbReference>
<dbReference type="RefSeq" id="WP_231813661.1">
    <property type="nucleotide sequence ID" value="NZ_JAJOZR010000005.1"/>
</dbReference>
<protein>
    <submittedName>
        <fullName evidence="2">VOC family protein</fullName>
    </submittedName>
</protein>
<dbReference type="InterPro" id="IPR052537">
    <property type="entry name" value="Extradiol_RC_dioxygenase"/>
</dbReference>
<dbReference type="InterPro" id="IPR037523">
    <property type="entry name" value="VOC_core"/>
</dbReference>
<dbReference type="InterPro" id="IPR029058">
    <property type="entry name" value="AB_hydrolase_fold"/>
</dbReference>
<gene>
    <name evidence="2" type="ORF">LRX75_09185</name>
</gene>
<dbReference type="Proteomes" id="UP001139089">
    <property type="component" value="Unassembled WGS sequence"/>
</dbReference>
<dbReference type="EMBL" id="JAJOZR010000005">
    <property type="protein sequence ID" value="MCD7109218.1"/>
    <property type="molecule type" value="Genomic_DNA"/>
</dbReference>
<feature type="domain" description="VOC" evidence="1">
    <location>
        <begin position="165"/>
        <end position="281"/>
    </location>
</feature>